<feature type="region of interest" description="Disordered" evidence="1">
    <location>
        <begin position="924"/>
        <end position="981"/>
    </location>
</feature>
<feature type="region of interest" description="Disordered" evidence="1">
    <location>
        <begin position="1"/>
        <end position="20"/>
    </location>
</feature>
<feature type="region of interest" description="Disordered" evidence="1">
    <location>
        <begin position="1032"/>
        <end position="1059"/>
    </location>
</feature>
<protein>
    <submittedName>
        <fullName evidence="2">Uncharacterized protein</fullName>
    </submittedName>
</protein>
<organism evidence="2 3">
    <name type="scientific">Prorocentrum cordatum</name>
    <dbReference type="NCBI Taxonomy" id="2364126"/>
    <lineage>
        <taxon>Eukaryota</taxon>
        <taxon>Sar</taxon>
        <taxon>Alveolata</taxon>
        <taxon>Dinophyceae</taxon>
        <taxon>Prorocentrales</taxon>
        <taxon>Prorocentraceae</taxon>
        <taxon>Prorocentrum</taxon>
    </lineage>
</organism>
<evidence type="ECO:0000256" key="1">
    <source>
        <dbReference type="SAM" id="MobiDB-lite"/>
    </source>
</evidence>
<proteinExistence type="predicted"/>
<feature type="region of interest" description="Disordered" evidence="1">
    <location>
        <begin position="125"/>
        <end position="164"/>
    </location>
</feature>
<keyword evidence="3" id="KW-1185">Reference proteome</keyword>
<dbReference type="Proteomes" id="UP001189429">
    <property type="component" value="Unassembled WGS sequence"/>
</dbReference>
<sequence length="1582" mass="173691">MPAASAKAVKTKTDRCRDRKRAKSLKNWIAKPWVKQYLREAAQRHLRKYHKTCAALRGEKAALAQQVKRQRKDLFNMRRDVFVAQRAAENNQRAAENNQKAFQKAKSKNDKLEHLVEETARLRRQAQKARAQGKAEGAAAATQEGAKERKRLEQALSEKQVKRSSPNCQAKYNNLLSEKCRFIALATVAQREKYFELAKKASAGCSNPLKVLRGSLLPMAFECAFVPRAMPGHVGHVLPPDAARRRVGRTQDRFNVCVWPANIEVRDSGNQFFAPGFHGNLWESNDPAFDYVIVRPYMYAEVVATCIGHDDRALASPAAIARSFPVCDLPHRSGAVSCRSTMLVAIGPIDLQRIVAGTSAMRDVALRWVLRAFPMEAANLPACGMKSFGVSMGKEGHTNDVMVAAWDKAKTMPVLEVLAKPDVVGNVDKAGTAVVWDLPIKQWRYSARRPIKGFIDVIANCGDLSGVNWDVVKEAMAEGRYNALPPPLGISDAGQNEIPCVMSMHVSKSMPDDGYLVVKVFTFLGGGEPMAAILEKIVEGDPCVLDYRPDTFNTVRTMQVALEAMGGLLFRYWGLPKPKAVADIDAGEVAEKKAALDRAWDFVQAEAPRGNFDGQRVLWLEHQYVDPDSPIYNMKREFVNSLMKCIADRDHFATKEDYYPLLKPDIRKEYQPMTNRILKTLMGNTLLTIGEAGFGKTPFMYICAMATARHNADVANERHPGRAKAAVRVSAEMDFFRGEVGEPWAPCIFDDGDLADQRPRVLKAFFDPTQAEAMTYVRWGAAKFVRGQARFGGDNEYNASAEPNGEEWGLAATSPDAAKRTTAILVDMIRPAFPKGMSESNLGAMLKRCNVALNTQHSFFFRPAGKDSVVEKLPLMSSYITAEAGKILMRFLRHKKRRDQEEYDRLLAFEKKEVLQLMAESRAAAGAGDGGGDGADGAAAASSAPAGAAAPREAGVAGGVETAPNDGGMSDRGGGGADARAVSADEEDVFGFGGGMGEPEPTPPRQLTAARDVRVKEIINAEADTLMMVPWQAGAAPGSSGDGGAPSGAAAPADPAPAKQPPIVGCHGALSDEDHREQVAIFRSLAKAHHGAHENLVTPPRKTRKTGLACGGPLSPVDIQEQQAIFASIVAQAHGETLVVDDDGVDLDAEMETLLDDIEAERVGGASQLLGDQTARMAMRPVPMKKVKKSSLLRKPKNAPYTRHGSSSVRSRLDRAAWARCLKDFVNATTKQVIDRLKKDKVLPEWKGAKCPYCQIGKLGPLKDHGKKKGGWTHKCSSDCCRRFLMPHAFHPIFKCGTGSSGGRLADQAAVLFCAVAQCSQTSARLLLKNNHKMTEGIYSALYAARAKYVNSHERNISFGHDQDGNALEWADVEADEVDVAKGEDPNAGPRTQKPIIWEQWGGIVQRGHPRSLVLFRLKPEKAKRRAPGPGPIRKRDWAPMASKWLKHRRVILHTDGARSYKMKVDGVLHDWVVHKKKRARVGGKWVWLKPAFTKIRYHDVPDQSKPSGQGGWEVLPGAGKVGGWHALRFGEAAQRDMRSCCSLSGLCKVRSFQWTYWNRGSDLWLATGQMLRDAWAKDHAQ</sequence>
<accession>A0ABN9TXE9</accession>
<feature type="compositionally biased region" description="Low complexity" evidence="1">
    <location>
        <begin position="128"/>
        <end position="144"/>
    </location>
</feature>
<reference evidence="2" key="1">
    <citation type="submission" date="2023-10" db="EMBL/GenBank/DDBJ databases">
        <authorList>
            <person name="Chen Y."/>
            <person name="Shah S."/>
            <person name="Dougan E. K."/>
            <person name="Thang M."/>
            <person name="Chan C."/>
        </authorList>
    </citation>
    <scope>NUCLEOTIDE SEQUENCE [LARGE SCALE GENOMIC DNA]</scope>
</reference>
<evidence type="ECO:0000313" key="3">
    <source>
        <dbReference type="Proteomes" id="UP001189429"/>
    </source>
</evidence>
<dbReference type="EMBL" id="CAUYUJ010015194">
    <property type="protein sequence ID" value="CAK0850975.1"/>
    <property type="molecule type" value="Genomic_DNA"/>
</dbReference>
<feature type="compositionally biased region" description="Low complexity" evidence="1">
    <location>
        <begin position="936"/>
        <end position="961"/>
    </location>
</feature>
<comment type="caution">
    <text evidence="2">The sequence shown here is derived from an EMBL/GenBank/DDBJ whole genome shotgun (WGS) entry which is preliminary data.</text>
</comment>
<gene>
    <name evidence="2" type="ORF">PCOR1329_LOCUS43249</name>
</gene>
<evidence type="ECO:0000313" key="2">
    <source>
        <dbReference type="EMBL" id="CAK0850975.1"/>
    </source>
</evidence>
<name>A0ABN9TXE9_9DINO</name>